<comment type="caution">
    <text evidence="1">The sequence shown here is derived from an EMBL/GenBank/DDBJ whole genome shotgun (WGS) entry which is preliminary data.</text>
</comment>
<reference evidence="1" key="1">
    <citation type="journal article" date="2015" name="Nature">
        <title>Complex archaea that bridge the gap between prokaryotes and eukaryotes.</title>
        <authorList>
            <person name="Spang A."/>
            <person name="Saw J.H."/>
            <person name="Jorgensen S.L."/>
            <person name="Zaremba-Niedzwiedzka K."/>
            <person name="Martijn J."/>
            <person name="Lind A.E."/>
            <person name="van Eijk R."/>
            <person name="Schleper C."/>
            <person name="Guy L."/>
            <person name="Ettema T.J."/>
        </authorList>
    </citation>
    <scope>NUCLEOTIDE SEQUENCE</scope>
</reference>
<name>A0A0F9BLR9_9ZZZZ</name>
<evidence type="ECO:0000313" key="1">
    <source>
        <dbReference type="EMBL" id="KKK85346.1"/>
    </source>
</evidence>
<sequence>GPYGQVYEREYGRKGKSKFIFKHGEKAGVYAAARELDAVMENGMGGHNHRAQTIMRTTYNGPKAWWSMPALCNIEGPDCPPGYMHGDGLRNWQQGFGDVYFSRERSLFEVSTHIIHRGEMIANGRLYKDVRGKN</sequence>
<organism evidence="1">
    <name type="scientific">marine sediment metagenome</name>
    <dbReference type="NCBI Taxonomy" id="412755"/>
    <lineage>
        <taxon>unclassified sequences</taxon>
        <taxon>metagenomes</taxon>
        <taxon>ecological metagenomes</taxon>
    </lineage>
</organism>
<dbReference type="AlphaFoldDB" id="A0A0F9BLR9"/>
<feature type="non-terminal residue" evidence="1">
    <location>
        <position position="1"/>
    </location>
</feature>
<proteinExistence type="predicted"/>
<gene>
    <name evidence="1" type="ORF">LCGC14_2774230</name>
</gene>
<protein>
    <submittedName>
        <fullName evidence="1">Uncharacterized protein</fullName>
    </submittedName>
</protein>
<dbReference type="EMBL" id="LAZR01051352">
    <property type="protein sequence ID" value="KKK85346.1"/>
    <property type="molecule type" value="Genomic_DNA"/>
</dbReference>
<accession>A0A0F9BLR9</accession>